<comment type="caution">
    <text evidence="1">The sequence shown here is derived from an EMBL/GenBank/DDBJ whole genome shotgun (WGS) entry which is preliminary data.</text>
</comment>
<dbReference type="InterPro" id="IPR009078">
    <property type="entry name" value="Ferritin-like_SF"/>
</dbReference>
<dbReference type="SUPFAM" id="SSF47240">
    <property type="entry name" value="Ferritin-like"/>
    <property type="match status" value="1"/>
</dbReference>
<dbReference type="Gene3D" id="1.20.1260.10">
    <property type="match status" value="1"/>
</dbReference>
<evidence type="ECO:0008006" key="2">
    <source>
        <dbReference type="Google" id="ProtNLM"/>
    </source>
</evidence>
<gene>
    <name evidence="1" type="ORF">S01H1_19243</name>
</gene>
<name>X0TH13_9ZZZZ</name>
<dbReference type="EMBL" id="BARS01010373">
    <property type="protein sequence ID" value="GAF92843.1"/>
    <property type="molecule type" value="Genomic_DNA"/>
</dbReference>
<reference evidence="1" key="1">
    <citation type="journal article" date="2014" name="Front. Microbiol.">
        <title>High frequency of phylogenetically diverse reductive dehalogenase-homologous genes in deep subseafloor sedimentary metagenomes.</title>
        <authorList>
            <person name="Kawai M."/>
            <person name="Futagami T."/>
            <person name="Toyoda A."/>
            <person name="Takaki Y."/>
            <person name="Nishi S."/>
            <person name="Hori S."/>
            <person name="Arai W."/>
            <person name="Tsubouchi T."/>
            <person name="Morono Y."/>
            <person name="Uchiyama I."/>
            <person name="Ito T."/>
            <person name="Fujiyama A."/>
            <person name="Inagaki F."/>
            <person name="Takami H."/>
        </authorList>
    </citation>
    <scope>NUCLEOTIDE SEQUENCE</scope>
    <source>
        <strain evidence="1">Expedition CK06-06</strain>
    </source>
</reference>
<evidence type="ECO:0000313" key="1">
    <source>
        <dbReference type="EMBL" id="GAF92843.1"/>
    </source>
</evidence>
<sequence>KLTGKETLAEIFKTAIGLEKDSVVFYLGMKDLVGGSLGKDRINHIIEEEMKHITLLSDQLAEAS</sequence>
<protein>
    <recommendedName>
        <fullName evidence="2">Rubrerythrin diiron-binding domain-containing protein</fullName>
    </recommendedName>
</protein>
<organism evidence="1">
    <name type="scientific">marine sediment metagenome</name>
    <dbReference type="NCBI Taxonomy" id="412755"/>
    <lineage>
        <taxon>unclassified sequences</taxon>
        <taxon>metagenomes</taxon>
        <taxon>ecological metagenomes</taxon>
    </lineage>
</organism>
<proteinExistence type="predicted"/>
<dbReference type="InterPro" id="IPR012347">
    <property type="entry name" value="Ferritin-like"/>
</dbReference>
<dbReference type="AlphaFoldDB" id="X0TH13"/>
<feature type="non-terminal residue" evidence="1">
    <location>
        <position position="1"/>
    </location>
</feature>
<accession>X0TH13</accession>